<dbReference type="Pfam" id="PF00173">
    <property type="entry name" value="Cyt-b5"/>
    <property type="match status" value="1"/>
</dbReference>
<dbReference type="PROSITE" id="PS50255">
    <property type="entry name" value="CYTOCHROME_B5_2"/>
    <property type="match status" value="1"/>
</dbReference>
<gene>
    <name evidence="7" type="ORF">DHEL01_v209466</name>
</gene>
<comment type="similarity">
    <text evidence="4">Belongs to the cytochrome b5 family.</text>
</comment>
<keyword evidence="1" id="KW-0349">Heme</keyword>
<dbReference type="SUPFAM" id="SSF55486">
    <property type="entry name" value="Metalloproteases ('zincins'), catalytic domain"/>
    <property type="match status" value="1"/>
</dbReference>
<dbReference type="Gene3D" id="3.10.120.10">
    <property type="entry name" value="Cytochrome b5-like heme/steroid binding domain"/>
    <property type="match status" value="1"/>
</dbReference>
<comment type="caution">
    <text evidence="7">The sequence shown here is derived from an EMBL/GenBank/DDBJ whole genome shotgun (WGS) entry which is preliminary data.</text>
</comment>
<dbReference type="SMART" id="SM01117">
    <property type="entry name" value="Cyt-b5"/>
    <property type="match status" value="1"/>
</dbReference>
<dbReference type="STRING" id="158607.A0A2P5HPF6"/>
<dbReference type="EMBL" id="MAVT02001073">
    <property type="protein sequence ID" value="POS72139.1"/>
    <property type="molecule type" value="Genomic_DNA"/>
</dbReference>
<protein>
    <submittedName>
        <fullName evidence="7">Cytochrome b5-like Heme/Steroid binding domain-containing protein</fullName>
    </submittedName>
</protein>
<dbReference type="InterPro" id="IPR001199">
    <property type="entry name" value="Cyt_B5-like_heme/steroid-bd"/>
</dbReference>
<evidence type="ECO:0000256" key="5">
    <source>
        <dbReference type="SAM" id="MobiDB-lite"/>
    </source>
</evidence>
<dbReference type="PROSITE" id="PS00191">
    <property type="entry name" value="CYTOCHROME_B5_1"/>
    <property type="match status" value="1"/>
</dbReference>
<name>A0A2P5HPF6_DIAHE</name>
<dbReference type="InterPro" id="IPR018506">
    <property type="entry name" value="Cyt_B5_heme-BS"/>
</dbReference>
<keyword evidence="2" id="KW-0479">Metal-binding</keyword>
<organism evidence="7 8">
    <name type="scientific">Diaporthe helianthi</name>
    <dbReference type="NCBI Taxonomy" id="158607"/>
    <lineage>
        <taxon>Eukaryota</taxon>
        <taxon>Fungi</taxon>
        <taxon>Dikarya</taxon>
        <taxon>Ascomycota</taxon>
        <taxon>Pezizomycotina</taxon>
        <taxon>Sordariomycetes</taxon>
        <taxon>Sordariomycetidae</taxon>
        <taxon>Diaporthales</taxon>
        <taxon>Diaporthaceae</taxon>
        <taxon>Diaporthe</taxon>
    </lineage>
</organism>
<dbReference type="GO" id="GO:0016020">
    <property type="term" value="C:membrane"/>
    <property type="evidence" value="ECO:0007669"/>
    <property type="project" value="TreeGrafter"/>
</dbReference>
<dbReference type="GO" id="GO:0020037">
    <property type="term" value="F:heme binding"/>
    <property type="evidence" value="ECO:0007669"/>
    <property type="project" value="InterPro"/>
</dbReference>
<evidence type="ECO:0000259" key="6">
    <source>
        <dbReference type="PROSITE" id="PS50255"/>
    </source>
</evidence>
<dbReference type="AlphaFoldDB" id="A0A2P5HPF6"/>
<dbReference type="Proteomes" id="UP000094444">
    <property type="component" value="Unassembled WGS sequence"/>
</dbReference>
<evidence type="ECO:0000256" key="4">
    <source>
        <dbReference type="ARBA" id="ARBA00038168"/>
    </source>
</evidence>
<evidence type="ECO:0000313" key="8">
    <source>
        <dbReference type="Proteomes" id="UP000094444"/>
    </source>
</evidence>
<proteinExistence type="inferred from homology"/>
<keyword evidence="3" id="KW-0408">Iron</keyword>
<dbReference type="InParanoid" id="A0A2P5HPF6"/>
<evidence type="ECO:0000313" key="7">
    <source>
        <dbReference type="EMBL" id="POS72139.1"/>
    </source>
</evidence>
<evidence type="ECO:0000256" key="2">
    <source>
        <dbReference type="ARBA" id="ARBA00022723"/>
    </source>
</evidence>
<dbReference type="InterPro" id="IPR050668">
    <property type="entry name" value="Cytochrome_b5"/>
</dbReference>
<keyword evidence="8" id="KW-1185">Reference proteome</keyword>
<dbReference type="OrthoDB" id="10254945at2759"/>
<feature type="region of interest" description="Disordered" evidence="5">
    <location>
        <begin position="644"/>
        <end position="677"/>
    </location>
</feature>
<sequence>MPPFPRPSDDELDLLFQEESQQLGYFQNLTTTQVQSLNDVVAVKVGDREINEQDWEPVFQKARWYNADRPISQGFAGKLIPGLSETDTWSVDNPIIWDALKPSIQMANDIFQSSLAHPFHHAVTSITRTAASVWNDVTPWNLRHAPYIAHFPRNPTDAEVAALRTRYARYAEKVYGVTVGYRDPPGEGARNRLAVTMMAPGLIWPLLDSTTSPTEKVLARFCFAKTLAHEMVHALWIVHNDINEGGLVGGKMRHEPFYQLGNTRQWINELGVAWESVVFGGRVQGQPPCATSSGREQWNARFWMMVSEDHPNYRFLRSNGYGVDEQAHRNDEWFQYIIPLSFTSAFFTSEFWDHRLSAYGLQAFQLPQALQQTRRFSRSTLSKAKMCSRQHVTEDIWDEVQLFRDVTTIWGATRNRLRPWYYEELVDWHGSMHSYQEHRSGILEFRDAHIQRDEIAAEATLRRYELEGLNRWGQLMVSRRDNFWFFSAVGYLMLAIMPRRDEDDTIARQNVTENVWSPSIEAVNSARSRNVEPFVVDAVGNRRYGTYSTTVTRRHVPIEGGERGLGDRRTLLEKLKVEATIRELTGNVPSDIVENFWAAHRQAEADARVTDDREWLPNFALSVRGWISEKTEGHLGMASASQTVAYNGPQPMDYAQDDPEVQPPDEGGLSVSSSRSAKVAKLSRPDNSWQSRYYTIGEVANHRTPGDLWALLDDGSGGFYIYDVTEVIESKRKKVKSFDITTQLTKTLLGLKAVASLQQELRGSKRPIGRLLRPVRRQEIPERNGQGGKPMWITLGQNVFSILGLRAPSSRRELLMSNPGGNPMPAIGADKSRSNAPQRVLEALWPRRCATIAEPRPTTGPDSSSGYLYTAKEVAWYIYPETGIYTIIGGNVYDITNFIDAHPGGNEMIQQWAGKDSTEIFKRYHAYTKRCLDDYDFLRIGRVIREGSLPITDKEIIIHGFVYDLTPVDSWMVNDWRRIQGVTRPLRGTDASERVKADTGTEIPKELLDLALMRELIVAKIPPPLPQVSFEQLASNDGSDIPYPTANIDLSRLPPLRSSVWVASGRNVYDVTSLYLDAQKKLQEMDRATKKRRGHRQKSPGVWIHQV</sequence>
<feature type="region of interest" description="Disordered" evidence="5">
    <location>
        <begin position="1088"/>
        <end position="1107"/>
    </location>
</feature>
<feature type="domain" description="Cytochrome b5 heme-binding" evidence="6">
    <location>
        <begin position="866"/>
        <end position="944"/>
    </location>
</feature>
<dbReference type="PANTHER" id="PTHR19359">
    <property type="entry name" value="CYTOCHROME B5"/>
    <property type="match status" value="1"/>
</dbReference>
<accession>A0A2P5HPF6</accession>
<feature type="compositionally biased region" description="Low complexity" evidence="5">
    <location>
        <begin position="667"/>
        <end position="677"/>
    </location>
</feature>
<reference evidence="7" key="1">
    <citation type="submission" date="2017-09" db="EMBL/GenBank/DDBJ databases">
        <title>Polyketide synthases of a Diaporthe helianthi virulent isolate.</title>
        <authorList>
            <person name="Baroncelli R."/>
        </authorList>
    </citation>
    <scope>NUCLEOTIDE SEQUENCE [LARGE SCALE GENOMIC DNA]</scope>
    <source>
        <strain evidence="7">7/96</strain>
    </source>
</reference>
<evidence type="ECO:0000256" key="1">
    <source>
        <dbReference type="ARBA" id="ARBA00022617"/>
    </source>
</evidence>
<evidence type="ECO:0000256" key="3">
    <source>
        <dbReference type="ARBA" id="ARBA00023004"/>
    </source>
</evidence>
<feature type="compositionally biased region" description="Basic residues" evidence="5">
    <location>
        <begin position="1089"/>
        <end position="1098"/>
    </location>
</feature>
<dbReference type="InterPro" id="IPR036400">
    <property type="entry name" value="Cyt_B5-like_heme/steroid_sf"/>
</dbReference>
<dbReference type="SUPFAM" id="SSF55856">
    <property type="entry name" value="Cytochrome b5-like heme/steroid binding domain"/>
    <property type="match status" value="1"/>
</dbReference>
<dbReference type="GO" id="GO:0046872">
    <property type="term" value="F:metal ion binding"/>
    <property type="evidence" value="ECO:0007669"/>
    <property type="project" value="UniProtKB-KW"/>
</dbReference>